<feature type="transmembrane region" description="Helical" evidence="1">
    <location>
        <begin position="138"/>
        <end position="158"/>
    </location>
</feature>
<dbReference type="RefSeq" id="WP_089865429.1">
    <property type="nucleotide sequence ID" value="NZ_FOTC01000001.1"/>
</dbReference>
<feature type="transmembrane region" description="Helical" evidence="1">
    <location>
        <begin position="21"/>
        <end position="38"/>
    </location>
</feature>
<dbReference type="EMBL" id="FOTC01000001">
    <property type="protein sequence ID" value="SFK68308.1"/>
    <property type="molecule type" value="Genomic_DNA"/>
</dbReference>
<dbReference type="AlphaFoldDB" id="A0A1I4BHR5"/>
<sequence>MSTKNTNQSRHHRTERWERRLVRALQAVIVLILGLGLWYGNVGVVVNAGVGLLVTLAPTYLERNYRITMNVGLVLWITTAMFLHALGTLPLPGLEFLSPYQAIWWWDHLTHLFSASLVAGAAYATLRAVEKHVDGVRLTPTFTFVCLLLFTMAFGVVWELLEFAIGEAARLFGTAQVLTQFGLDDTVFDLMYDTAGGLVVALFGTAYLTGLSEQLAARLDARSANR</sequence>
<name>A0A1I4BHR5_9EURY</name>
<organism evidence="2 3">
    <name type="scientific">Halogranum rubrum</name>
    <dbReference type="NCBI Taxonomy" id="553466"/>
    <lineage>
        <taxon>Archaea</taxon>
        <taxon>Methanobacteriati</taxon>
        <taxon>Methanobacteriota</taxon>
        <taxon>Stenosarchaea group</taxon>
        <taxon>Halobacteria</taxon>
        <taxon>Halobacteriales</taxon>
        <taxon>Haloferacaceae</taxon>
    </lineage>
</organism>
<accession>A0A1I4BHR5</accession>
<dbReference type="STRING" id="553466.SAMN04487950_0564"/>
<evidence type="ECO:0008006" key="4">
    <source>
        <dbReference type="Google" id="ProtNLM"/>
    </source>
</evidence>
<feature type="transmembrane region" description="Helical" evidence="1">
    <location>
        <begin position="44"/>
        <end position="61"/>
    </location>
</feature>
<feature type="transmembrane region" description="Helical" evidence="1">
    <location>
        <begin position="190"/>
        <end position="209"/>
    </location>
</feature>
<keyword evidence="3" id="KW-1185">Reference proteome</keyword>
<keyword evidence="1" id="KW-0812">Transmembrane</keyword>
<dbReference type="Proteomes" id="UP000199607">
    <property type="component" value="Unassembled WGS sequence"/>
</dbReference>
<feature type="transmembrane region" description="Helical" evidence="1">
    <location>
        <begin position="103"/>
        <end position="126"/>
    </location>
</feature>
<protein>
    <recommendedName>
        <fullName evidence="4">DUF2238 domain-containing protein</fullName>
    </recommendedName>
</protein>
<gene>
    <name evidence="2" type="ORF">SAMN04487950_0564</name>
</gene>
<reference evidence="3" key="1">
    <citation type="submission" date="2016-10" db="EMBL/GenBank/DDBJ databases">
        <authorList>
            <person name="Varghese N."/>
            <person name="Submissions S."/>
        </authorList>
    </citation>
    <scope>NUCLEOTIDE SEQUENCE [LARGE SCALE GENOMIC DNA]</scope>
    <source>
        <strain evidence="3">CGMCC 1.7738</strain>
    </source>
</reference>
<dbReference type="InterPro" id="IPR014509">
    <property type="entry name" value="YjdF-like"/>
</dbReference>
<evidence type="ECO:0000256" key="1">
    <source>
        <dbReference type="SAM" id="Phobius"/>
    </source>
</evidence>
<feature type="transmembrane region" description="Helical" evidence="1">
    <location>
        <begin position="73"/>
        <end position="91"/>
    </location>
</feature>
<evidence type="ECO:0000313" key="2">
    <source>
        <dbReference type="EMBL" id="SFK68308.1"/>
    </source>
</evidence>
<evidence type="ECO:0000313" key="3">
    <source>
        <dbReference type="Proteomes" id="UP000199607"/>
    </source>
</evidence>
<dbReference type="Pfam" id="PF09997">
    <property type="entry name" value="DUF2238"/>
    <property type="match status" value="1"/>
</dbReference>
<proteinExistence type="predicted"/>
<keyword evidence="1" id="KW-0472">Membrane</keyword>
<keyword evidence="1" id="KW-1133">Transmembrane helix</keyword>